<gene>
    <name evidence="3" type="ORF">JMJ35_009322</name>
</gene>
<comment type="caution">
    <text evidence="3">The sequence shown here is derived from an EMBL/GenBank/DDBJ whole genome shotgun (WGS) entry which is preliminary data.</text>
</comment>
<accession>A0AA39QV05</accession>
<evidence type="ECO:0000256" key="1">
    <source>
        <dbReference type="SAM" id="MobiDB-lite"/>
    </source>
</evidence>
<evidence type="ECO:0000313" key="4">
    <source>
        <dbReference type="Proteomes" id="UP001166286"/>
    </source>
</evidence>
<feature type="region of interest" description="Disordered" evidence="1">
    <location>
        <begin position="70"/>
        <end position="127"/>
    </location>
</feature>
<name>A0AA39QV05_9LECA</name>
<feature type="transmembrane region" description="Helical" evidence="2">
    <location>
        <begin position="29"/>
        <end position="55"/>
    </location>
</feature>
<keyword evidence="2" id="KW-0472">Membrane</keyword>
<evidence type="ECO:0000256" key="2">
    <source>
        <dbReference type="SAM" id="Phobius"/>
    </source>
</evidence>
<sequence length="127" mass="13907">MSPSDSVPNLYLSVIKHTFSSFGSIFNSIGLWVVHGLVLALCFCGLVFAVFLLFLPIKLIAERIFENTSATAPSNEHPNSQHQQQDLEANMGSLEGARIPEVERAPDNTTKGQAHHIFNESSHATDT</sequence>
<reference evidence="3" key="1">
    <citation type="submission" date="2023-03" db="EMBL/GenBank/DDBJ databases">
        <title>Complete genome of Cladonia borealis.</title>
        <authorList>
            <person name="Park H."/>
        </authorList>
    </citation>
    <scope>NUCLEOTIDE SEQUENCE</scope>
    <source>
        <strain evidence="3">ANT050790</strain>
    </source>
</reference>
<keyword evidence="2" id="KW-1133">Transmembrane helix</keyword>
<organism evidence="3 4">
    <name type="scientific">Cladonia borealis</name>
    <dbReference type="NCBI Taxonomy" id="184061"/>
    <lineage>
        <taxon>Eukaryota</taxon>
        <taxon>Fungi</taxon>
        <taxon>Dikarya</taxon>
        <taxon>Ascomycota</taxon>
        <taxon>Pezizomycotina</taxon>
        <taxon>Lecanoromycetes</taxon>
        <taxon>OSLEUM clade</taxon>
        <taxon>Lecanoromycetidae</taxon>
        <taxon>Lecanorales</taxon>
        <taxon>Lecanorineae</taxon>
        <taxon>Cladoniaceae</taxon>
        <taxon>Cladonia</taxon>
    </lineage>
</organism>
<keyword evidence="4" id="KW-1185">Reference proteome</keyword>
<proteinExistence type="predicted"/>
<protein>
    <submittedName>
        <fullName evidence="3">Uncharacterized protein</fullName>
    </submittedName>
</protein>
<dbReference type="AlphaFoldDB" id="A0AA39QV05"/>
<keyword evidence="2" id="KW-0812">Transmembrane</keyword>
<dbReference type="Proteomes" id="UP001166286">
    <property type="component" value="Unassembled WGS sequence"/>
</dbReference>
<evidence type="ECO:0000313" key="3">
    <source>
        <dbReference type="EMBL" id="KAK0508238.1"/>
    </source>
</evidence>
<dbReference type="EMBL" id="JAFEKC020000021">
    <property type="protein sequence ID" value="KAK0508238.1"/>
    <property type="molecule type" value="Genomic_DNA"/>
</dbReference>
<feature type="compositionally biased region" description="Polar residues" evidence="1">
    <location>
        <begin position="70"/>
        <end position="87"/>
    </location>
</feature>